<dbReference type="Proteomes" id="UP000003544">
    <property type="component" value="Unassembled WGS sequence"/>
</dbReference>
<dbReference type="AlphaFoldDB" id="F5T107"/>
<dbReference type="InterPro" id="IPR006121">
    <property type="entry name" value="HMA_dom"/>
</dbReference>
<proteinExistence type="predicted"/>
<dbReference type="STRING" id="1026882.MAMP_00209"/>
<dbReference type="OrthoDB" id="9814359at2"/>
<dbReference type="EMBL" id="AFIG01000002">
    <property type="protein sequence ID" value="EGL53903.1"/>
    <property type="molecule type" value="Genomic_DNA"/>
</dbReference>
<evidence type="ECO:0000313" key="3">
    <source>
        <dbReference type="Proteomes" id="UP000003544"/>
    </source>
</evidence>
<comment type="caution">
    <text evidence="2">The sequence shown here is derived from an EMBL/GenBank/DDBJ whole genome shotgun (WGS) entry which is preliminary data.</text>
</comment>
<evidence type="ECO:0000259" key="1">
    <source>
        <dbReference type="PROSITE" id="PS50846"/>
    </source>
</evidence>
<gene>
    <name evidence="2" type="ORF">MAMP_00209</name>
</gene>
<organism evidence="2 3">
    <name type="scientific">Methylophaga aminisulfidivorans MP</name>
    <dbReference type="NCBI Taxonomy" id="1026882"/>
    <lineage>
        <taxon>Bacteria</taxon>
        <taxon>Pseudomonadati</taxon>
        <taxon>Pseudomonadota</taxon>
        <taxon>Gammaproteobacteria</taxon>
        <taxon>Thiotrichales</taxon>
        <taxon>Piscirickettsiaceae</taxon>
        <taxon>Methylophaga</taxon>
    </lineage>
</organism>
<evidence type="ECO:0000313" key="2">
    <source>
        <dbReference type="EMBL" id="EGL53903.1"/>
    </source>
</evidence>
<sequence>MKIHSTHQSETAKQGCCCTNNSTVITKVGIEQLVSDLPVKQLKVEGANCGGCVQSIEKALQSLNGVSNASMDLASSVVSVCGIVQTDELIATLEKAGYPATVLD</sequence>
<dbReference type="SUPFAM" id="SSF55008">
    <property type="entry name" value="HMA, heavy metal-associated domain"/>
    <property type="match status" value="1"/>
</dbReference>
<dbReference type="CDD" id="cd00371">
    <property type="entry name" value="HMA"/>
    <property type="match status" value="1"/>
</dbReference>
<name>F5T107_9GAMM</name>
<dbReference type="RefSeq" id="WP_007146151.1">
    <property type="nucleotide sequence ID" value="NZ_AFIG01000002.1"/>
</dbReference>
<protein>
    <recommendedName>
        <fullName evidence="1">HMA domain-containing protein</fullName>
    </recommendedName>
</protein>
<dbReference type="Gene3D" id="3.30.70.100">
    <property type="match status" value="1"/>
</dbReference>
<feature type="domain" description="HMA" evidence="1">
    <location>
        <begin position="38"/>
        <end position="101"/>
    </location>
</feature>
<reference evidence="2 3" key="1">
    <citation type="journal article" date="2011" name="J. Bacteriol.">
        <title>Draft genome sequence of Methylophaga aminisulfidivorans MP T.</title>
        <authorList>
            <person name="Han G.H."/>
            <person name="Kim W."/>
            <person name="Chun J."/>
            <person name="Kim S.W."/>
        </authorList>
    </citation>
    <scope>NUCLEOTIDE SEQUENCE [LARGE SCALE GENOMIC DNA]</scope>
    <source>
        <strain evidence="3">MP(T)</strain>
    </source>
</reference>
<dbReference type="eggNOG" id="COG2608">
    <property type="taxonomic scope" value="Bacteria"/>
</dbReference>
<dbReference type="PROSITE" id="PS50846">
    <property type="entry name" value="HMA_2"/>
    <property type="match status" value="1"/>
</dbReference>
<dbReference type="InterPro" id="IPR036163">
    <property type="entry name" value="HMA_dom_sf"/>
</dbReference>
<dbReference type="GO" id="GO:0046872">
    <property type="term" value="F:metal ion binding"/>
    <property type="evidence" value="ECO:0007669"/>
    <property type="project" value="InterPro"/>
</dbReference>
<dbReference type="Pfam" id="PF00403">
    <property type="entry name" value="HMA"/>
    <property type="match status" value="1"/>
</dbReference>
<keyword evidence="3" id="KW-1185">Reference proteome</keyword>
<accession>F5T107</accession>